<keyword evidence="3" id="KW-1185">Reference proteome</keyword>
<dbReference type="Proteomes" id="UP000218209">
    <property type="component" value="Unassembled WGS sequence"/>
</dbReference>
<evidence type="ECO:0000313" key="2">
    <source>
        <dbReference type="EMBL" id="OSX78689.1"/>
    </source>
</evidence>
<protein>
    <submittedName>
        <fullName evidence="2">Uncharacterized protein</fullName>
    </submittedName>
</protein>
<proteinExistence type="predicted"/>
<sequence>MEESTEAGAGRGAGAPREARIAPARTSDISFNGRGKRVSIAKLRHIPALAKVGDALGGDDVAWVTLHDTARIVARLDTGAPLGEQHQRATASFFGKPFSLVRYETSTGGVGWGRVRLVIRSIGRQRRSFVVLQRMRRVEPRTGCVISRFGCVRGERVSGRVMKPTPPWRSSMPAVCITPRT</sequence>
<reference evidence="2 3" key="1">
    <citation type="submission" date="2017-03" db="EMBL/GenBank/DDBJ databases">
        <title>WGS assembly of Porphyra umbilicalis.</title>
        <authorList>
            <person name="Brawley S.H."/>
            <person name="Blouin N.A."/>
            <person name="Ficko-Blean E."/>
            <person name="Wheeler G.L."/>
            <person name="Lohr M."/>
            <person name="Goodson H.V."/>
            <person name="Jenkins J.W."/>
            <person name="Blaby-Haas C.E."/>
            <person name="Helliwell K.E."/>
            <person name="Chan C."/>
            <person name="Marriage T."/>
            <person name="Bhattacharya D."/>
            <person name="Klein A.S."/>
            <person name="Badis Y."/>
            <person name="Brodie J."/>
            <person name="Cao Y."/>
            <person name="Collen J."/>
            <person name="Dittami S.M."/>
            <person name="Gachon C.M."/>
            <person name="Green B.R."/>
            <person name="Karpowicz S."/>
            <person name="Kim J.W."/>
            <person name="Kudahl U."/>
            <person name="Lin S."/>
            <person name="Michel G."/>
            <person name="Mittag M."/>
            <person name="Olson B.J."/>
            <person name="Pangilinan J."/>
            <person name="Peng Y."/>
            <person name="Qiu H."/>
            <person name="Shu S."/>
            <person name="Singer J.T."/>
            <person name="Smith A.G."/>
            <person name="Sprecher B.N."/>
            <person name="Wagner V."/>
            <person name="Wang W."/>
            <person name="Wang Z.-Y."/>
            <person name="Yan J."/>
            <person name="Yarish C."/>
            <person name="Zoeuner-Riek S."/>
            <person name="Zhuang Y."/>
            <person name="Zou Y."/>
            <person name="Lindquist E.A."/>
            <person name="Grimwood J."/>
            <person name="Barry K."/>
            <person name="Rokhsar D.S."/>
            <person name="Schmutz J."/>
            <person name="Stiller J.W."/>
            <person name="Grossman A.R."/>
            <person name="Prochnik S.E."/>
        </authorList>
    </citation>
    <scope>NUCLEOTIDE SEQUENCE [LARGE SCALE GENOMIC DNA]</scope>
    <source>
        <strain evidence="2">4086291</strain>
    </source>
</reference>
<dbReference type="EMBL" id="KV918807">
    <property type="protein sequence ID" value="OSX78689.1"/>
    <property type="molecule type" value="Genomic_DNA"/>
</dbReference>
<feature type="region of interest" description="Disordered" evidence="1">
    <location>
        <begin position="1"/>
        <end position="26"/>
    </location>
</feature>
<evidence type="ECO:0000313" key="3">
    <source>
        <dbReference type="Proteomes" id="UP000218209"/>
    </source>
</evidence>
<accession>A0A1X6PCP2</accession>
<dbReference type="AlphaFoldDB" id="A0A1X6PCP2"/>
<organism evidence="2 3">
    <name type="scientific">Porphyra umbilicalis</name>
    <name type="common">Purple laver</name>
    <name type="synonym">Red alga</name>
    <dbReference type="NCBI Taxonomy" id="2786"/>
    <lineage>
        <taxon>Eukaryota</taxon>
        <taxon>Rhodophyta</taxon>
        <taxon>Bangiophyceae</taxon>
        <taxon>Bangiales</taxon>
        <taxon>Bangiaceae</taxon>
        <taxon>Porphyra</taxon>
    </lineage>
</organism>
<evidence type="ECO:0000256" key="1">
    <source>
        <dbReference type="SAM" id="MobiDB-lite"/>
    </source>
</evidence>
<gene>
    <name evidence="2" type="ORF">BU14_0103s0033</name>
</gene>
<name>A0A1X6PCP2_PORUM</name>